<dbReference type="SUPFAM" id="SSF82693">
    <property type="entry name" value="Multidrug efflux transporter AcrB pore domain, PN1, PN2, PC1 and PC2 subdomains"/>
    <property type="match status" value="3"/>
</dbReference>
<feature type="transmembrane region" description="Helical" evidence="2">
    <location>
        <begin position="912"/>
        <end position="933"/>
    </location>
</feature>
<feature type="transmembrane region" description="Helical" evidence="2">
    <location>
        <begin position="859"/>
        <end position="877"/>
    </location>
</feature>
<keyword evidence="2" id="KW-0812">Transmembrane</keyword>
<name>A0ABZ2L4E7_9BACT</name>
<dbReference type="Gene3D" id="3.30.2090.10">
    <property type="entry name" value="Multidrug efflux transporter AcrB TolC docking domain, DN and DC subdomains"/>
    <property type="match status" value="2"/>
</dbReference>
<evidence type="ECO:0000313" key="3">
    <source>
        <dbReference type="EMBL" id="WXB04843.1"/>
    </source>
</evidence>
<dbReference type="SUPFAM" id="SSF82714">
    <property type="entry name" value="Multidrug efflux transporter AcrB TolC docking domain, DN and DC subdomains"/>
    <property type="match status" value="2"/>
</dbReference>
<dbReference type="Proteomes" id="UP001374803">
    <property type="component" value="Chromosome"/>
</dbReference>
<keyword evidence="2" id="KW-1133">Transmembrane helix</keyword>
<dbReference type="PANTHER" id="PTHR32063:SF18">
    <property type="entry name" value="CATION EFFLUX SYSTEM PROTEIN"/>
    <property type="match status" value="1"/>
</dbReference>
<dbReference type="Gene3D" id="1.20.1640.10">
    <property type="entry name" value="Multidrug efflux transporter AcrB transmembrane domain"/>
    <property type="match status" value="2"/>
</dbReference>
<evidence type="ECO:0000313" key="4">
    <source>
        <dbReference type="Proteomes" id="UP001374803"/>
    </source>
</evidence>
<dbReference type="SUPFAM" id="SSF82866">
    <property type="entry name" value="Multidrug efflux transporter AcrB transmembrane domain"/>
    <property type="match status" value="2"/>
</dbReference>
<feature type="transmembrane region" description="Helical" evidence="2">
    <location>
        <begin position="961"/>
        <end position="980"/>
    </location>
</feature>
<dbReference type="Gene3D" id="3.30.70.1440">
    <property type="entry name" value="Multidrug efflux transporter AcrB pore domain"/>
    <property type="match status" value="1"/>
</dbReference>
<feature type="transmembrane region" description="Helical" evidence="2">
    <location>
        <begin position="15"/>
        <end position="33"/>
    </location>
</feature>
<feature type="transmembrane region" description="Helical" evidence="2">
    <location>
        <begin position="986"/>
        <end position="1010"/>
    </location>
</feature>
<dbReference type="PANTHER" id="PTHR32063">
    <property type="match status" value="1"/>
</dbReference>
<feature type="transmembrane region" description="Helical" evidence="2">
    <location>
        <begin position="526"/>
        <end position="546"/>
    </location>
</feature>
<feature type="transmembrane region" description="Helical" evidence="2">
    <location>
        <begin position="394"/>
        <end position="414"/>
    </location>
</feature>
<dbReference type="EMBL" id="CP089983">
    <property type="protein sequence ID" value="WXB04843.1"/>
    <property type="molecule type" value="Genomic_DNA"/>
</dbReference>
<dbReference type="InterPro" id="IPR027463">
    <property type="entry name" value="AcrB_DN_DC_subdom"/>
</dbReference>
<dbReference type="Gene3D" id="3.30.70.1430">
    <property type="entry name" value="Multidrug efflux transporter AcrB pore domain"/>
    <property type="match status" value="2"/>
</dbReference>
<feature type="transmembrane region" description="Helical" evidence="2">
    <location>
        <begin position="362"/>
        <end position="382"/>
    </location>
</feature>
<evidence type="ECO:0000256" key="1">
    <source>
        <dbReference type="SAM" id="MobiDB-lite"/>
    </source>
</evidence>
<dbReference type="RefSeq" id="WP_394834485.1">
    <property type="nucleotide sequence ID" value="NZ_CP089929.1"/>
</dbReference>
<feature type="transmembrane region" description="Helical" evidence="2">
    <location>
        <begin position="465"/>
        <end position="487"/>
    </location>
</feature>
<proteinExistence type="predicted"/>
<gene>
    <name evidence="3" type="ORF">LVJ94_49125</name>
</gene>
<dbReference type="PRINTS" id="PR00702">
    <property type="entry name" value="ACRIFLAVINRP"/>
</dbReference>
<evidence type="ECO:0000256" key="2">
    <source>
        <dbReference type="SAM" id="Phobius"/>
    </source>
</evidence>
<feature type="transmembrane region" description="Helical" evidence="2">
    <location>
        <begin position="337"/>
        <end position="356"/>
    </location>
</feature>
<keyword evidence="2" id="KW-0472">Membrane</keyword>
<sequence>MSSFNLSALAVRERSVTLFAILLIAIGGLIAFFKLGRAEDPAFTVKAMTVVTAWPGATAQEMQDQVAERLEKRLQELRWYDRSETFARPGLALTVVQLRDDMPPSEVPEEFYQARKKMGDEALRLPAGTIGPIINDEYSDVTFALYALKAKGESQRALVREAESLRQRLLHVAGVKKVNILGEQGERIFVAFSHDRLATLGLSPQDIFSALVTQNLVTPAGSIDTRGPEVFIRLDGAFDELQKIRDTPIVARGRTVKLSDVASVERGYEDPATFLIRNDGEPALLLDIIMREGANGLDLGTALDKEVAAINAGFPVGITLSKVTDQAVNIRSAVGEFMVKFLVALAVVMLVCFISMGWRVGIVVAAAVPLTLASVFVVMSFTGKNFDRITLGSLILALGLLVDDAIIAIEMMIVKMEEGYSRIDASAYAWSHTAAPMLSGTLVTAVGFMPNGFARSTAGEYTSNMFWIVGIALIASWIVAVVFTPYLGVKLLPEIKKIEGGHHAIYDTRTYNRFRRLLARVIGHKFLVAVAVVAFFVVALAGMGAVRKQFFPTSDRPEVLVDIQMPYGTSIEETSGATKKVEDWLAKQSEAKIFTSYIGQGAPRFFLPLSPELPDPSFAKIVILTGSEEEREALKLRLRRVVADGIAPEARVRVSQLVFGPNTPFPIAYRVMGPDPNKLREIAADARKVLQANPMMRTVNVDWGDRTPTLHFSLQQDRLQAVGLTSSAVSLQLQFLLRGVPIADVREDIRSVQVVARSAGETRLDPARIADFTLVGSAGQRVPLSQVGTVELRMEDPIIRRRDRTPTITLRGDIGEGLQPPDVSAAVLKELGPIIGRLPEGYRIEEAGITEESRKASNAILPLLPIMLALTLLIIILQVRSMSAMAMVFLTAPLGLIGVVPTLLIFRQPFGINALVGLIALSGILMRNTLILLGQIDHNLKEGLAPFDAVVEATVQRARPVVLTALAAILAFIPLTHSVFWGTLAYTLIGGTFAGTILTLVFLPAMYAIWFRIKPKSKEEEEAGRGPSKQTDQWRDANADVPALAEVRANAR</sequence>
<reference evidence="3" key="1">
    <citation type="submission" date="2021-12" db="EMBL/GenBank/DDBJ databases">
        <title>Discovery of the Pendulisporaceae a myxobacterial family with distinct sporulation behavior and unique specialized metabolism.</title>
        <authorList>
            <person name="Garcia R."/>
            <person name="Popoff A."/>
            <person name="Bader C.D."/>
            <person name="Loehr J."/>
            <person name="Walesch S."/>
            <person name="Walt C."/>
            <person name="Boldt J."/>
            <person name="Bunk B."/>
            <person name="Haeckl F.J.F.P.J."/>
            <person name="Gunesch A.P."/>
            <person name="Birkelbach J."/>
            <person name="Nuebel U."/>
            <person name="Pietschmann T."/>
            <person name="Bach T."/>
            <person name="Mueller R."/>
        </authorList>
    </citation>
    <scope>NUCLEOTIDE SEQUENCE</scope>
    <source>
        <strain evidence="3">MSr11367</strain>
    </source>
</reference>
<dbReference type="InterPro" id="IPR001036">
    <property type="entry name" value="Acrflvin-R"/>
</dbReference>
<feature type="transmembrane region" description="Helical" evidence="2">
    <location>
        <begin position="884"/>
        <end position="906"/>
    </location>
</feature>
<organism evidence="3 4">
    <name type="scientific">Pendulispora rubella</name>
    <dbReference type="NCBI Taxonomy" id="2741070"/>
    <lineage>
        <taxon>Bacteria</taxon>
        <taxon>Pseudomonadati</taxon>
        <taxon>Myxococcota</taxon>
        <taxon>Myxococcia</taxon>
        <taxon>Myxococcales</taxon>
        <taxon>Sorangiineae</taxon>
        <taxon>Pendulisporaceae</taxon>
        <taxon>Pendulispora</taxon>
    </lineage>
</organism>
<dbReference type="Pfam" id="PF00873">
    <property type="entry name" value="ACR_tran"/>
    <property type="match status" value="1"/>
</dbReference>
<accession>A0ABZ2L4E7</accession>
<protein>
    <submittedName>
        <fullName evidence="3">Efflux RND transporter permease subunit</fullName>
    </submittedName>
</protein>
<dbReference type="Gene3D" id="3.30.70.1320">
    <property type="entry name" value="Multidrug efflux transporter AcrB pore domain like"/>
    <property type="match status" value="1"/>
</dbReference>
<feature type="region of interest" description="Disordered" evidence="1">
    <location>
        <begin position="1017"/>
        <end position="1040"/>
    </location>
</feature>
<keyword evidence="4" id="KW-1185">Reference proteome</keyword>